<evidence type="ECO:0000256" key="4">
    <source>
        <dbReference type="ARBA" id="ARBA00022553"/>
    </source>
</evidence>
<dbReference type="Pfam" id="PF02518">
    <property type="entry name" value="HATPase_c"/>
    <property type="match status" value="1"/>
</dbReference>
<keyword evidence="10 13" id="KW-1133">Transmembrane helix</keyword>
<keyword evidence="16" id="KW-1185">Reference proteome</keyword>
<keyword evidence="11" id="KW-0902">Two-component regulatory system</keyword>
<dbReference type="SMART" id="SM00388">
    <property type="entry name" value="HisKA"/>
    <property type="match status" value="1"/>
</dbReference>
<dbReference type="EC" id="2.7.13.3" evidence="3"/>
<dbReference type="InterPro" id="IPR036097">
    <property type="entry name" value="HisK_dim/P_sf"/>
</dbReference>
<evidence type="ECO:0000256" key="2">
    <source>
        <dbReference type="ARBA" id="ARBA00004651"/>
    </source>
</evidence>
<keyword evidence="9" id="KW-0067">ATP-binding</keyword>
<protein>
    <recommendedName>
        <fullName evidence="3">histidine kinase</fullName>
        <ecNumber evidence="3">2.7.13.3</ecNumber>
    </recommendedName>
</protein>
<keyword evidence="6 13" id="KW-0812">Transmembrane</keyword>
<dbReference type="SUPFAM" id="SSF47384">
    <property type="entry name" value="Homodimeric domain of signal transducing histidine kinase"/>
    <property type="match status" value="1"/>
</dbReference>
<comment type="subcellular location">
    <subcellularLocation>
        <location evidence="2">Cell membrane</location>
        <topology evidence="2">Multi-pass membrane protein</topology>
    </subcellularLocation>
</comment>
<dbReference type="AlphaFoldDB" id="A0A1V4EU91"/>
<dbReference type="FunFam" id="3.30.565.10:FF:000006">
    <property type="entry name" value="Sensor histidine kinase WalK"/>
    <property type="match status" value="1"/>
</dbReference>
<evidence type="ECO:0000256" key="12">
    <source>
        <dbReference type="ARBA" id="ARBA00023136"/>
    </source>
</evidence>
<dbReference type="Gene3D" id="1.10.287.130">
    <property type="match status" value="1"/>
</dbReference>
<dbReference type="InterPro" id="IPR050428">
    <property type="entry name" value="TCS_sensor_his_kinase"/>
</dbReference>
<evidence type="ECO:0000313" key="16">
    <source>
        <dbReference type="Proteomes" id="UP000190229"/>
    </source>
</evidence>
<evidence type="ECO:0000256" key="6">
    <source>
        <dbReference type="ARBA" id="ARBA00022692"/>
    </source>
</evidence>
<dbReference type="GO" id="GO:0005886">
    <property type="term" value="C:plasma membrane"/>
    <property type="evidence" value="ECO:0007669"/>
    <property type="project" value="UniProtKB-SubCell"/>
</dbReference>
<evidence type="ECO:0000256" key="13">
    <source>
        <dbReference type="SAM" id="Phobius"/>
    </source>
</evidence>
<accession>A0A1V4EU91</accession>
<feature type="transmembrane region" description="Helical" evidence="13">
    <location>
        <begin position="27"/>
        <end position="50"/>
    </location>
</feature>
<comment type="catalytic activity">
    <reaction evidence="1">
        <text>ATP + protein L-histidine = ADP + protein N-phospho-L-histidine.</text>
        <dbReference type="EC" id="2.7.13.3"/>
    </reaction>
</comment>
<evidence type="ECO:0000256" key="8">
    <source>
        <dbReference type="ARBA" id="ARBA00022777"/>
    </source>
</evidence>
<comment type="caution">
    <text evidence="15">The sequence shown here is derived from an EMBL/GenBank/DDBJ whole genome shotgun (WGS) entry which is preliminary data.</text>
</comment>
<dbReference type="PROSITE" id="PS50109">
    <property type="entry name" value="HIS_KIN"/>
    <property type="match status" value="1"/>
</dbReference>
<dbReference type="GO" id="GO:0000155">
    <property type="term" value="F:phosphorelay sensor kinase activity"/>
    <property type="evidence" value="ECO:0007669"/>
    <property type="project" value="InterPro"/>
</dbReference>
<reference evidence="15 16" key="1">
    <citation type="submission" date="2017-02" db="EMBL/GenBank/DDBJ databases">
        <title>Draft genome of Acidibacillus ferrooxidans Huett2.</title>
        <authorList>
            <person name="Schopf S."/>
        </authorList>
    </citation>
    <scope>NUCLEOTIDE SEQUENCE [LARGE SCALE GENOMIC DNA]</scope>
    <source>
        <strain evidence="15 16">Huett2</strain>
    </source>
</reference>
<dbReference type="EMBL" id="MWPS01000016">
    <property type="protein sequence ID" value="OPG16505.1"/>
    <property type="molecule type" value="Genomic_DNA"/>
</dbReference>
<dbReference type="Gene3D" id="3.30.565.10">
    <property type="entry name" value="Histidine kinase-like ATPase, C-terminal domain"/>
    <property type="match status" value="1"/>
</dbReference>
<evidence type="ECO:0000256" key="11">
    <source>
        <dbReference type="ARBA" id="ARBA00023012"/>
    </source>
</evidence>
<dbReference type="InterPro" id="IPR004358">
    <property type="entry name" value="Sig_transdc_His_kin-like_C"/>
</dbReference>
<evidence type="ECO:0000256" key="3">
    <source>
        <dbReference type="ARBA" id="ARBA00012438"/>
    </source>
</evidence>
<keyword evidence="4" id="KW-0597">Phosphoprotein</keyword>
<feature type="transmembrane region" description="Helical" evidence="13">
    <location>
        <begin position="193"/>
        <end position="220"/>
    </location>
</feature>
<dbReference type="Proteomes" id="UP000190229">
    <property type="component" value="Unassembled WGS sequence"/>
</dbReference>
<evidence type="ECO:0000256" key="5">
    <source>
        <dbReference type="ARBA" id="ARBA00022679"/>
    </source>
</evidence>
<dbReference type="InterPro" id="IPR003661">
    <property type="entry name" value="HisK_dim/P_dom"/>
</dbReference>
<evidence type="ECO:0000256" key="9">
    <source>
        <dbReference type="ARBA" id="ARBA00022840"/>
    </source>
</evidence>
<dbReference type="PRINTS" id="PR00344">
    <property type="entry name" value="BCTRLSENSOR"/>
</dbReference>
<dbReference type="CDD" id="cd00082">
    <property type="entry name" value="HisKA"/>
    <property type="match status" value="1"/>
</dbReference>
<organism evidence="15 16">
    <name type="scientific">Ferroacidibacillus organovorans</name>
    <dbReference type="NCBI Taxonomy" id="1765683"/>
    <lineage>
        <taxon>Bacteria</taxon>
        <taxon>Bacillati</taxon>
        <taxon>Bacillota</taxon>
        <taxon>Bacilli</taxon>
        <taxon>Bacillales</taxon>
        <taxon>Alicyclobacillaceae</taxon>
        <taxon>Ferroacidibacillus</taxon>
    </lineage>
</organism>
<keyword evidence="5" id="KW-0808">Transferase</keyword>
<dbReference type="SMART" id="SM00387">
    <property type="entry name" value="HATPase_c"/>
    <property type="match status" value="1"/>
</dbReference>
<proteinExistence type="predicted"/>
<keyword evidence="12 13" id="KW-0472">Membrane</keyword>
<dbReference type="PANTHER" id="PTHR45436:SF5">
    <property type="entry name" value="SENSOR HISTIDINE KINASE TRCS"/>
    <property type="match status" value="1"/>
</dbReference>
<dbReference type="Pfam" id="PF00512">
    <property type="entry name" value="HisKA"/>
    <property type="match status" value="1"/>
</dbReference>
<dbReference type="InterPro" id="IPR005467">
    <property type="entry name" value="His_kinase_dom"/>
</dbReference>
<dbReference type="RefSeq" id="WP_079290252.1">
    <property type="nucleotide sequence ID" value="NZ_MWPS01000016.1"/>
</dbReference>
<evidence type="ECO:0000313" key="15">
    <source>
        <dbReference type="EMBL" id="OPG16505.1"/>
    </source>
</evidence>
<evidence type="ECO:0000256" key="1">
    <source>
        <dbReference type="ARBA" id="ARBA00000085"/>
    </source>
</evidence>
<dbReference type="InterPro" id="IPR036890">
    <property type="entry name" value="HATPase_C_sf"/>
</dbReference>
<name>A0A1V4EU91_9BACL</name>
<keyword evidence="7" id="KW-0547">Nucleotide-binding</keyword>
<dbReference type="PANTHER" id="PTHR45436">
    <property type="entry name" value="SENSOR HISTIDINE KINASE YKOH"/>
    <property type="match status" value="1"/>
</dbReference>
<evidence type="ECO:0000256" key="10">
    <source>
        <dbReference type="ARBA" id="ARBA00022989"/>
    </source>
</evidence>
<evidence type="ECO:0000259" key="14">
    <source>
        <dbReference type="PROSITE" id="PS50109"/>
    </source>
</evidence>
<feature type="domain" description="Histidine kinase" evidence="14">
    <location>
        <begin position="236"/>
        <end position="450"/>
    </location>
</feature>
<dbReference type="FunFam" id="1.10.287.130:FF:000001">
    <property type="entry name" value="Two-component sensor histidine kinase"/>
    <property type="match status" value="1"/>
</dbReference>
<gene>
    <name evidence="15" type="ORF">B2M26_06425</name>
</gene>
<dbReference type="InterPro" id="IPR003594">
    <property type="entry name" value="HATPase_dom"/>
</dbReference>
<evidence type="ECO:0000256" key="7">
    <source>
        <dbReference type="ARBA" id="ARBA00022741"/>
    </source>
</evidence>
<keyword evidence="8" id="KW-0418">Kinase</keyword>
<sequence length="453" mass="50944">MSHDTNHSRARVSSAEITLIRAQRLRLALVNAIVLLMIWSILSVFVYILVVNQTSSTLDQRLVTYAERLRETFIHFPLSEPGYEERLSTPPKVGQTTFVPYLHELNEIAGSDHAFQWAVWRAKDWKLLSNGDVTPPLESALLIDAKKSDVKGFFNLHVGGQTYRCMQITSHHTGLVIQIFEDVSAQREVFQRLLIILLFGGVAAAILSILGGYSLGLWTLRPLMAARRREREFTADLSHELRTPLTVMATNLELLLRHVDEPLAQHLPWIEGIYRETKRMTRMTEEILDMARLESGGFVELVDIDVSELADEVFALYEPVAVEKGLALTVSLEEAVHCMGDRTRLRQILFILLDNAIKYTDQGTIVLQTQVRGNFSEIIVRDTGIGIRSEILPRVTERFVRGEPSRQRTTSSGLGLSIASRIVEAHQGRLILKSTPGSGTEVRVRLPKGSAYA</sequence>
<dbReference type="SUPFAM" id="SSF55874">
    <property type="entry name" value="ATPase domain of HSP90 chaperone/DNA topoisomerase II/histidine kinase"/>
    <property type="match status" value="1"/>
</dbReference>
<dbReference type="GO" id="GO:0005524">
    <property type="term" value="F:ATP binding"/>
    <property type="evidence" value="ECO:0007669"/>
    <property type="project" value="UniProtKB-KW"/>
</dbReference>